<dbReference type="InterPro" id="IPR044066">
    <property type="entry name" value="TRIAD_supradom"/>
</dbReference>
<dbReference type="CDD" id="cd20335">
    <property type="entry name" value="BRcat_RBR"/>
    <property type="match status" value="1"/>
</dbReference>
<evidence type="ECO:0000256" key="8">
    <source>
        <dbReference type="ARBA" id="ARBA00022833"/>
    </source>
</evidence>
<dbReference type="GeneID" id="27332099"/>
<dbReference type="EMBL" id="KN847494">
    <property type="protein sequence ID" value="KIW17821.1"/>
    <property type="molecule type" value="Genomic_DNA"/>
</dbReference>
<dbReference type="Gene3D" id="3.30.40.10">
    <property type="entry name" value="Zinc/RING finger domain, C3HC4 (zinc finger)"/>
    <property type="match status" value="1"/>
</dbReference>
<dbReference type="Pfam" id="PF01485">
    <property type="entry name" value="IBR"/>
    <property type="match status" value="2"/>
</dbReference>
<dbReference type="InterPro" id="IPR031127">
    <property type="entry name" value="E3_UB_ligase_RBR"/>
</dbReference>
<proteinExistence type="predicted"/>
<evidence type="ECO:0000256" key="6">
    <source>
        <dbReference type="ARBA" id="ARBA00022771"/>
    </source>
</evidence>
<dbReference type="OrthoDB" id="9977870at2759"/>
<dbReference type="PROSITE" id="PS00518">
    <property type="entry name" value="ZF_RING_1"/>
    <property type="match status" value="1"/>
</dbReference>
<protein>
    <recommendedName>
        <fullName evidence="2">RBR-type E3 ubiquitin transferase</fullName>
        <ecNumber evidence="2">2.3.2.31</ecNumber>
    </recommendedName>
</protein>
<feature type="domain" description="RING-type" evidence="9">
    <location>
        <begin position="182"/>
        <end position="370"/>
    </location>
</feature>
<dbReference type="InterPro" id="IPR013083">
    <property type="entry name" value="Znf_RING/FYVE/PHD"/>
</dbReference>
<keyword evidence="8" id="KW-0862">Zinc</keyword>
<dbReference type="STRING" id="91928.A0A0D1YRD2"/>
<evidence type="ECO:0000256" key="3">
    <source>
        <dbReference type="ARBA" id="ARBA00022679"/>
    </source>
</evidence>
<evidence type="ECO:0000256" key="5">
    <source>
        <dbReference type="ARBA" id="ARBA00022737"/>
    </source>
</evidence>
<dbReference type="InterPro" id="IPR002867">
    <property type="entry name" value="IBR_dom"/>
</dbReference>
<evidence type="ECO:0000313" key="11">
    <source>
        <dbReference type="Proteomes" id="UP000053328"/>
    </source>
</evidence>
<dbReference type="PANTHER" id="PTHR11685">
    <property type="entry name" value="RBR FAMILY RING FINGER AND IBR DOMAIN-CONTAINING"/>
    <property type="match status" value="1"/>
</dbReference>
<evidence type="ECO:0000259" key="9">
    <source>
        <dbReference type="PROSITE" id="PS51873"/>
    </source>
</evidence>
<dbReference type="Proteomes" id="UP000053328">
    <property type="component" value="Unassembled WGS sequence"/>
</dbReference>
<dbReference type="EC" id="2.3.2.31" evidence="2"/>
<dbReference type="RefSeq" id="XP_016238037.1">
    <property type="nucleotide sequence ID" value="XM_016379360.1"/>
</dbReference>
<evidence type="ECO:0000256" key="2">
    <source>
        <dbReference type="ARBA" id="ARBA00012251"/>
    </source>
</evidence>
<dbReference type="GO" id="GO:0016567">
    <property type="term" value="P:protein ubiquitination"/>
    <property type="evidence" value="ECO:0007669"/>
    <property type="project" value="InterPro"/>
</dbReference>
<keyword evidence="4" id="KW-0479">Metal-binding</keyword>
<keyword evidence="3" id="KW-0808">Transferase</keyword>
<evidence type="ECO:0000256" key="1">
    <source>
        <dbReference type="ARBA" id="ARBA00001798"/>
    </source>
</evidence>
<keyword evidence="6" id="KW-0863">Zinc-finger</keyword>
<dbReference type="HOGENOM" id="CLU_022048_7_6_1"/>
<comment type="catalytic activity">
    <reaction evidence="1">
        <text>[E2 ubiquitin-conjugating enzyme]-S-ubiquitinyl-L-cysteine + [acceptor protein]-L-lysine = [E2 ubiquitin-conjugating enzyme]-L-cysteine + [acceptor protein]-N(6)-ubiquitinyl-L-lysine.</text>
        <dbReference type="EC" id="2.3.2.31"/>
    </reaction>
</comment>
<dbReference type="AlphaFoldDB" id="A0A0D1YRD2"/>
<gene>
    <name evidence="10" type="ORF">PV08_05016</name>
</gene>
<keyword evidence="11" id="KW-1185">Reference proteome</keyword>
<evidence type="ECO:0000313" key="10">
    <source>
        <dbReference type="EMBL" id="KIW17821.1"/>
    </source>
</evidence>
<evidence type="ECO:0000256" key="4">
    <source>
        <dbReference type="ARBA" id="ARBA00022723"/>
    </source>
</evidence>
<dbReference type="SUPFAM" id="SSF57850">
    <property type="entry name" value="RING/U-box"/>
    <property type="match status" value="2"/>
</dbReference>
<dbReference type="CDD" id="cd22584">
    <property type="entry name" value="Rcat_RBR_unk"/>
    <property type="match status" value="1"/>
</dbReference>
<dbReference type="InterPro" id="IPR017907">
    <property type="entry name" value="Znf_RING_CS"/>
</dbReference>
<dbReference type="GO" id="GO:0008270">
    <property type="term" value="F:zinc ion binding"/>
    <property type="evidence" value="ECO:0007669"/>
    <property type="project" value="UniProtKB-KW"/>
</dbReference>
<evidence type="ECO:0000256" key="7">
    <source>
        <dbReference type="ARBA" id="ARBA00022786"/>
    </source>
</evidence>
<organism evidence="10 11">
    <name type="scientific">Exophiala spinifera</name>
    <dbReference type="NCBI Taxonomy" id="91928"/>
    <lineage>
        <taxon>Eukaryota</taxon>
        <taxon>Fungi</taxon>
        <taxon>Dikarya</taxon>
        <taxon>Ascomycota</taxon>
        <taxon>Pezizomycotina</taxon>
        <taxon>Eurotiomycetes</taxon>
        <taxon>Chaetothyriomycetidae</taxon>
        <taxon>Chaetothyriales</taxon>
        <taxon>Herpotrichiellaceae</taxon>
        <taxon>Exophiala</taxon>
    </lineage>
</organism>
<dbReference type="Gene3D" id="1.20.120.1750">
    <property type="match status" value="1"/>
</dbReference>
<dbReference type="PROSITE" id="PS51873">
    <property type="entry name" value="TRIAD"/>
    <property type="match status" value="1"/>
</dbReference>
<keyword evidence="5" id="KW-0677">Repeat</keyword>
<dbReference type="VEuPathDB" id="FungiDB:PV08_05016"/>
<accession>A0A0D1YRD2</accession>
<name>A0A0D1YRD2_9EURO</name>
<reference evidence="10 11" key="1">
    <citation type="submission" date="2015-01" db="EMBL/GenBank/DDBJ databases">
        <title>The Genome Sequence of Exophiala spinifera CBS89968.</title>
        <authorList>
            <consortium name="The Broad Institute Genomics Platform"/>
            <person name="Cuomo C."/>
            <person name="de Hoog S."/>
            <person name="Gorbushina A."/>
            <person name="Stielow B."/>
            <person name="Teixiera M."/>
            <person name="Abouelleil A."/>
            <person name="Chapman S.B."/>
            <person name="Priest M."/>
            <person name="Young S.K."/>
            <person name="Wortman J."/>
            <person name="Nusbaum C."/>
            <person name="Birren B."/>
        </authorList>
    </citation>
    <scope>NUCLEOTIDE SEQUENCE [LARGE SCALE GENOMIC DNA]</scope>
    <source>
        <strain evidence="10 11">CBS 89968</strain>
    </source>
</reference>
<keyword evidence="7" id="KW-0833">Ubl conjugation pathway</keyword>
<sequence length="457" mass="51564">MLQSITWPFDDDVDFDTADLILRLQLEDVEDIRSRAKGKQRVDADLDDSQLALSLMESNLLSTKRLIADRHMSQSIATAVRIDGPVIAQSMQQEEIAVGDRNLARRMGGMSNVTHANQCGGSSSGEINDKILSKLAGMYMFDDDGDADTGGACLQNTGSNVEEGSSAGESSVQASSRNFMSREIVCEACREPKKQCEVMENECSHAYCKQCLQELFDLSTRDESLFPPRCCKEPIPLDDARIFLTKELLDRFGRARIEFETTNRTYCFRKTCSAFIPSDSIAGDVATCPQCLTETCAICKDGAHYGDCPEDTTLQEILAAATENGWQRCYSCRRLVELEVGCNHMTCRCGAEFCYLCGERWKHCTCPQWNEERLLARANAIVDRDLPHMDVADPIRRNRVADATEMLRTGHNCQHTSWRYIAGSHRCEECFHNLPHYIFECRQCRIRACNRCKRNRL</sequence>
<dbReference type="GO" id="GO:0061630">
    <property type="term" value="F:ubiquitin protein ligase activity"/>
    <property type="evidence" value="ECO:0007669"/>
    <property type="project" value="UniProtKB-EC"/>
</dbReference>